<keyword evidence="2" id="KW-1185">Reference proteome</keyword>
<sequence length="92" mass="10426">MLGEIRLTSPETLGGRRRGFRKRLRLWGFSSVPAWNSDRQKEADCSGPLVPAPHWHFPNPFQPIPQKLRAAFTRMSNVNVLFQEHETAGGVS</sequence>
<dbReference type="InParanoid" id="A0A0C3K8Z9"/>
<reference evidence="1 2" key="1">
    <citation type="submission" date="2014-04" db="EMBL/GenBank/DDBJ databases">
        <authorList>
            <consortium name="DOE Joint Genome Institute"/>
            <person name="Kuo A."/>
            <person name="Kohler A."/>
            <person name="Costa M.D."/>
            <person name="Nagy L.G."/>
            <person name="Floudas D."/>
            <person name="Copeland A."/>
            <person name="Barry K.W."/>
            <person name="Cichocki N."/>
            <person name="Veneault-Fourrey C."/>
            <person name="LaButti K."/>
            <person name="Lindquist E.A."/>
            <person name="Lipzen A."/>
            <person name="Lundell T."/>
            <person name="Morin E."/>
            <person name="Murat C."/>
            <person name="Sun H."/>
            <person name="Tunlid A."/>
            <person name="Henrissat B."/>
            <person name="Grigoriev I.V."/>
            <person name="Hibbett D.S."/>
            <person name="Martin F."/>
            <person name="Nordberg H.P."/>
            <person name="Cantor M.N."/>
            <person name="Hua S.X."/>
        </authorList>
    </citation>
    <scope>NUCLEOTIDE SEQUENCE [LARGE SCALE GENOMIC DNA]</scope>
    <source>
        <strain evidence="1 2">Marx 270</strain>
    </source>
</reference>
<proteinExistence type="predicted"/>
<accession>A0A0C3K8Z9</accession>
<name>A0A0C3K8Z9_PISTI</name>
<dbReference type="EMBL" id="KN831964">
    <property type="protein sequence ID" value="KIO06087.1"/>
    <property type="molecule type" value="Genomic_DNA"/>
</dbReference>
<dbReference type="HOGENOM" id="CLU_187053_0_0_1"/>
<evidence type="ECO:0000313" key="1">
    <source>
        <dbReference type="EMBL" id="KIO06087.1"/>
    </source>
</evidence>
<gene>
    <name evidence="1" type="ORF">M404DRAFT_999300</name>
</gene>
<organism evidence="1 2">
    <name type="scientific">Pisolithus tinctorius Marx 270</name>
    <dbReference type="NCBI Taxonomy" id="870435"/>
    <lineage>
        <taxon>Eukaryota</taxon>
        <taxon>Fungi</taxon>
        <taxon>Dikarya</taxon>
        <taxon>Basidiomycota</taxon>
        <taxon>Agaricomycotina</taxon>
        <taxon>Agaricomycetes</taxon>
        <taxon>Agaricomycetidae</taxon>
        <taxon>Boletales</taxon>
        <taxon>Sclerodermatineae</taxon>
        <taxon>Pisolithaceae</taxon>
        <taxon>Pisolithus</taxon>
    </lineage>
</organism>
<protein>
    <submittedName>
        <fullName evidence="1">Uncharacterized protein</fullName>
    </submittedName>
</protein>
<reference evidence="2" key="2">
    <citation type="submission" date="2015-01" db="EMBL/GenBank/DDBJ databases">
        <title>Evolutionary Origins and Diversification of the Mycorrhizal Mutualists.</title>
        <authorList>
            <consortium name="DOE Joint Genome Institute"/>
            <consortium name="Mycorrhizal Genomics Consortium"/>
            <person name="Kohler A."/>
            <person name="Kuo A."/>
            <person name="Nagy L.G."/>
            <person name="Floudas D."/>
            <person name="Copeland A."/>
            <person name="Barry K.W."/>
            <person name="Cichocki N."/>
            <person name="Veneault-Fourrey C."/>
            <person name="LaButti K."/>
            <person name="Lindquist E.A."/>
            <person name="Lipzen A."/>
            <person name="Lundell T."/>
            <person name="Morin E."/>
            <person name="Murat C."/>
            <person name="Riley R."/>
            <person name="Ohm R."/>
            <person name="Sun H."/>
            <person name="Tunlid A."/>
            <person name="Henrissat B."/>
            <person name="Grigoriev I.V."/>
            <person name="Hibbett D.S."/>
            <person name="Martin F."/>
        </authorList>
    </citation>
    <scope>NUCLEOTIDE SEQUENCE [LARGE SCALE GENOMIC DNA]</scope>
    <source>
        <strain evidence="2">Marx 270</strain>
    </source>
</reference>
<evidence type="ECO:0000313" key="2">
    <source>
        <dbReference type="Proteomes" id="UP000054217"/>
    </source>
</evidence>
<dbReference type="AlphaFoldDB" id="A0A0C3K8Z9"/>
<dbReference type="Proteomes" id="UP000054217">
    <property type="component" value="Unassembled WGS sequence"/>
</dbReference>